<dbReference type="KEGG" id="saco:SAME_00546"/>
<name>A0A239WQY7_STRAI</name>
<evidence type="ECO:0000256" key="7">
    <source>
        <dbReference type="ARBA" id="ARBA00023065"/>
    </source>
</evidence>
<accession>A0A239WQY7</accession>
<keyword evidence="5 10" id="KW-1133">Transmembrane helix</keyword>
<sequence>MELPILVIAFLFSLIISNVINRIFPRMPLPLVQLLLGIGFGLLSGGKSINLNPELFLAFVIAPLNFREGEEADVGSFLRYRDFILYLILPLVFVTTLGVGALASKLLPIELPIAAYFALGAALGPTDAVAFISISKRFAFPKRIENILKLEGLLNDASGLVAFQFAVTALVTGYFSLGKASLQLILAILGGVLIGFLFAFLNRIFLSILEKFDAADVTGALLLELTLPFVVYFVASALNVSAIIAVVIAGVMQAGRLRKVTLFDAQVYRVTNVIWRTVNFMLNGVVFLIFGMEMTSIVVPVLTSPDYSNGYLAALVIGLTVFLFAIRFVMISLVYLYRKWKRHRSFRRSFKDILLLTFSGVKGTVSIATILLLPRLDNLQYSLLLFMVATVTLLSFLTGLVVLPFLAPPIEEPVDNLMKISILTKVLTMLQEDSRQNPQKASLYAVIDNYNARIEHLILEQEPNQVKKDLADLQLFIIGIESEGLELAFDQGEIDLKEYRIYQRYIKLLEKQVNRSFTSSFTYGFRIFLRVIRASLHEVVTFGSRIRAFKKRAKTTRRLTDENRDRITSLYLNNTEIILEGLEALGGYYNLSLIDFLQNARLRDAELIKSGLFVERIIMHLIPNSNDDILRGYYLERKTIAEFEEQGLISNTYAQLLRSNVNELENYSLNDTTTSLSYEFLSFARQKQ</sequence>
<evidence type="ECO:0000256" key="1">
    <source>
        <dbReference type="ARBA" id="ARBA00004651"/>
    </source>
</evidence>
<evidence type="ECO:0000256" key="5">
    <source>
        <dbReference type="ARBA" id="ARBA00022989"/>
    </source>
</evidence>
<dbReference type="GO" id="GO:0015386">
    <property type="term" value="F:potassium:proton antiporter activity"/>
    <property type="evidence" value="ECO:0007669"/>
    <property type="project" value="TreeGrafter"/>
</dbReference>
<evidence type="ECO:0000256" key="8">
    <source>
        <dbReference type="ARBA" id="ARBA00023136"/>
    </source>
</evidence>
<evidence type="ECO:0000259" key="11">
    <source>
        <dbReference type="Pfam" id="PF00999"/>
    </source>
</evidence>
<feature type="domain" description="Cation/H+ exchanger transmembrane" evidence="11">
    <location>
        <begin position="9"/>
        <end position="406"/>
    </location>
</feature>
<keyword evidence="3" id="KW-1003">Cell membrane</keyword>
<evidence type="ECO:0000256" key="4">
    <source>
        <dbReference type="ARBA" id="ARBA00022692"/>
    </source>
</evidence>
<keyword evidence="9" id="KW-0739">Sodium transport</keyword>
<dbReference type="PANTHER" id="PTHR10110:SF86">
    <property type="entry name" value="SODIUM_HYDROGEN EXCHANGER 7"/>
    <property type="match status" value="1"/>
</dbReference>
<organism evidence="12 13">
    <name type="scientific">Streptococcus acidominimus</name>
    <dbReference type="NCBI Taxonomy" id="1326"/>
    <lineage>
        <taxon>Bacteria</taxon>
        <taxon>Bacillati</taxon>
        <taxon>Bacillota</taxon>
        <taxon>Bacilli</taxon>
        <taxon>Lactobacillales</taxon>
        <taxon>Streptococcaceae</taxon>
        <taxon>Streptococcus</taxon>
    </lineage>
</organism>
<comment type="subcellular location">
    <subcellularLocation>
        <location evidence="1">Cell membrane</location>
        <topology evidence="1">Multi-pass membrane protein</topology>
    </subcellularLocation>
</comment>
<evidence type="ECO:0000256" key="6">
    <source>
        <dbReference type="ARBA" id="ARBA00023053"/>
    </source>
</evidence>
<reference evidence="12 13" key="1">
    <citation type="submission" date="2017-06" db="EMBL/GenBank/DDBJ databases">
        <authorList>
            <consortium name="Pathogen Informatics"/>
        </authorList>
    </citation>
    <scope>NUCLEOTIDE SEQUENCE [LARGE SCALE GENOMIC DNA]</scope>
    <source>
        <strain evidence="12 13">NCTC11291</strain>
    </source>
</reference>
<feature type="transmembrane region" description="Helical" evidence="10">
    <location>
        <begin position="379"/>
        <end position="403"/>
    </location>
</feature>
<keyword evidence="4 10" id="KW-0812">Transmembrane</keyword>
<evidence type="ECO:0000256" key="3">
    <source>
        <dbReference type="ARBA" id="ARBA00022475"/>
    </source>
</evidence>
<keyword evidence="7" id="KW-0406">Ion transport</keyword>
<feature type="transmembrane region" description="Helical" evidence="10">
    <location>
        <begin position="83"/>
        <end position="103"/>
    </location>
</feature>
<dbReference type="Pfam" id="PF00999">
    <property type="entry name" value="Na_H_Exchanger"/>
    <property type="match status" value="1"/>
</dbReference>
<evidence type="ECO:0000256" key="10">
    <source>
        <dbReference type="SAM" id="Phobius"/>
    </source>
</evidence>
<protein>
    <submittedName>
        <fullName evidence="12">Na+/H+ antiporter</fullName>
    </submittedName>
</protein>
<dbReference type="GO" id="GO:0015385">
    <property type="term" value="F:sodium:proton antiporter activity"/>
    <property type="evidence" value="ECO:0007669"/>
    <property type="project" value="InterPro"/>
</dbReference>
<dbReference type="GO" id="GO:0051453">
    <property type="term" value="P:regulation of intracellular pH"/>
    <property type="evidence" value="ECO:0007669"/>
    <property type="project" value="TreeGrafter"/>
</dbReference>
<keyword evidence="8 10" id="KW-0472">Membrane</keyword>
<feature type="transmembrane region" description="Helical" evidence="10">
    <location>
        <begin position="115"/>
        <end position="134"/>
    </location>
</feature>
<dbReference type="AlphaFoldDB" id="A0A239WQY7"/>
<evidence type="ECO:0000313" key="12">
    <source>
        <dbReference type="EMBL" id="SNV36034.1"/>
    </source>
</evidence>
<gene>
    <name evidence="12" type="primary">nhaK</name>
    <name evidence="12" type="ORF">SAMEA4504048_00546</name>
</gene>
<dbReference type="GO" id="GO:0005886">
    <property type="term" value="C:plasma membrane"/>
    <property type="evidence" value="ECO:0007669"/>
    <property type="project" value="UniProtKB-SubCell"/>
</dbReference>
<evidence type="ECO:0000256" key="9">
    <source>
        <dbReference type="ARBA" id="ARBA00023201"/>
    </source>
</evidence>
<dbReference type="GO" id="GO:0098719">
    <property type="term" value="P:sodium ion import across plasma membrane"/>
    <property type="evidence" value="ECO:0007669"/>
    <property type="project" value="TreeGrafter"/>
</dbReference>
<feature type="transmembrane region" description="Helical" evidence="10">
    <location>
        <begin position="6"/>
        <end position="24"/>
    </location>
</feature>
<dbReference type="RefSeq" id="WP_095121884.1">
    <property type="nucleotide sequence ID" value="NZ_LT906454.1"/>
</dbReference>
<feature type="transmembrane region" description="Helical" evidence="10">
    <location>
        <begin position="229"/>
        <end position="252"/>
    </location>
</feature>
<dbReference type="PANTHER" id="PTHR10110">
    <property type="entry name" value="SODIUM/HYDROGEN EXCHANGER"/>
    <property type="match status" value="1"/>
</dbReference>
<dbReference type="InterPro" id="IPR006153">
    <property type="entry name" value="Cation/H_exchanger_TM"/>
</dbReference>
<feature type="transmembrane region" description="Helical" evidence="10">
    <location>
        <begin position="184"/>
        <end position="209"/>
    </location>
</feature>
<dbReference type="EMBL" id="LT906454">
    <property type="protein sequence ID" value="SNV36034.1"/>
    <property type="molecule type" value="Genomic_DNA"/>
</dbReference>
<keyword evidence="2" id="KW-0813">Transport</keyword>
<evidence type="ECO:0000256" key="2">
    <source>
        <dbReference type="ARBA" id="ARBA00022448"/>
    </source>
</evidence>
<dbReference type="OrthoDB" id="9809206at2"/>
<feature type="transmembrane region" description="Helical" evidence="10">
    <location>
        <begin position="273"/>
        <end position="292"/>
    </location>
</feature>
<dbReference type="InterPro" id="IPR018422">
    <property type="entry name" value="Cation/H_exchanger_CPA1"/>
</dbReference>
<evidence type="ECO:0000313" key="13">
    <source>
        <dbReference type="Proteomes" id="UP000215144"/>
    </source>
</evidence>
<dbReference type="Gene3D" id="6.10.140.1330">
    <property type="match status" value="1"/>
</dbReference>
<keyword evidence="6" id="KW-0915">Sodium</keyword>
<feature type="transmembrane region" description="Helical" evidence="10">
    <location>
        <begin position="312"/>
        <end position="337"/>
    </location>
</feature>
<feature type="transmembrane region" description="Helical" evidence="10">
    <location>
        <begin position="353"/>
        <end position="373"/>
    </location>
</feature>
<proteinExistence type="predicted"/>
<dbReference type="Proteomes" id="UP000215144">
    <property type="component" value="Chromosome 1"/>
</dbReference>